<dbReference type="RefSeq" id="YP_009607600.1">
    <property type="nucleotide sequence ID" value="NC_041983.1"/>
</dbReference>
<keyword evidence="2" id="KW-1185">Reference proteome</keyword>
<gene>
    <name evidence="1" type="primary">42</name>
    <name evidence="1" type="ORF">TIMSHEL_42</name>
</gene>
<dbReference type="KEGG" id="vg:40083649"/>
<name>G1DB60_9CAUD</name>
<proteinExistence type="predicted"/>
<reference evidence="1 2" key="1">
    <citation type="journal article" date="2012" name="J. Virol.">
        <title>Complete Genome Sequences of 138 Mycobacteriophages.</title>
        <authorList>
            <consortium name="the Science Education Alliance Phage Hunters Advancing Genomics and Evolutionary Science Program"/>
            <consortium name="the KwaZulu-Natal Research Institute for Tuberculosis and HIV Mycobacterial Genetics Course Students"/>
            <consortium name="the Phage Hunters Integrating Research and Education Program"/>
            <person name="Hatfull G.F."/>
        </authorList>
    </citation>
    <scope>NUCLEOTIDE SEQUENCE [LARGE SCALE GENOMIC DNA]</scope>
</reference>
<evidence type="ECO:0000313" key="1">
    <source>
        <dbReference type="EMBL" id="AEJ92391.1"/>
    </source>
</evidence>
<accession>G1DB60</accession>
<dbReference type="OrthoDB" id="38677at10239"/>
<dbReference type="Proteomes" id="UP000006948">
    <property type="component" value="Segment"/>
</dbReference>
<sequence>MAEATTAGAVQVKIEPDMSGVIEKFEALADAFSDVADTINRAIEGMRQQ</sequence>
<dbReference type="GeneID" id="40083649"/>
<dbReference type="EMBL" id="JF957060">
    <property type="protein sequence ID" value="AEJ92391.1"/>
    <property type="molecule type" value="Genomic_DNA"/>
</dbReference>
<protein>
    <submittedName>
        <fullName evidence="1">Uncharacterized protein</fullName>
    </submittedName>
</protein>
<evidence type="ECO:0000313" key="2">
    <source>
        <dbReference type="Proteomes" id="UP000006948"/>
    </source>
</evidence>
<organism evidence="1 2">
    <name type="scientific">Mycobacterium phage Timshel</name>
    <dbReference type="NCBI Taxonomy" id="1032895"/>
    <lineage>
        <taxon>Viruses</taxon>
        <taxon>Duplodnaviria</taxon>
        <taxon>Heunggongvirae</taxon>
        <taxon>Uroviricota</taxon>
        <taxon>Caudoviricetes</taxon>
        <taxon>Timshelvirus</taxon>
        <taxon>Timshelvirus timshel</taxon>
    </lineage>
</organism>